<proteinExistence type="predicted"/>
<reference evidence="3" key="1">
    <citation type="submission" date="2017-09" db="EMBL/GenBank/DDBJ databases">
        <title>Depth-based differentiation of microbial function through sediment-hosted aquifers and enrichment of novel symbionts in the deep terrestrial subsurface.</title>
        <authorList>
            <person name="Probst A.J."/>
            <person name="Ladd B."/>
            <person name="Jarett J.K."/>
            <person name="Geller-Mcgrath D.E."/>
            <person name="Sieber C.M.K."/>
            <person name="Emerson J.B."/>
            <person name="Anantharaman K."/>
            <person name="Thomas B.C."/>
            <person name="Malmstrom R."/>
            <person name="Stieglmeier M."/>
            <person name="Klingl A."/>
            <person name="Woyke T."/>
            <person name="Ryan C.M."/>
            <person name="Banfield J.F."/>
        </authorList>
    </citation>
    <scope>NUCLEOTIDE SEQUENCE [LARGE SCALE GENOMIC DNA]</scope>
</reference>
<evidence type="ECO:0000256" key="1">
    <source>
        <dbReference type="SAM" id="MobiDB-lite"/>
    </source>
</evidence>
<gene>
    <name evidence="2" type="ORF">COV05_03440</name>
</gene>
<feature type="region of interest" description="Disordered" evidence="1">
    <location>
        <begin position="1"/>
        <end position="21"/>
    </location>
</feature>
<dbReference type="AlphaFoldDB" id="A0A2M8LGP4"/>
<protein>
    <submittedName>
        <fullName evidence="2">Uncharacterized protein</fullName>
    </submittedName>
</protein>
<name>A0A2M8LGP4_9BACT</name>
<comment type="caution">
    <text evidence="2">The sequence shown here is derived from an EMBL/GenBank/DDBJ whole genome shotgun (WGS) entry which is preliminary data.</text>
</comment>
<accession>A0A2M8LGP4</accession>
<evidence type="ECO:0000313" key="2">
    <source>
        <dbReference type="EMBL" id="PJE76611.1"/>
    </source>
</evidence>
<dbReference type="EMBL" id="PFEU01000017">
    <property type="protein sequence ID" value="PJE76611.1"/>
    <property type="molecule type" value="Genomic_DNA"/>
</dbReference>
<sequence>MNPEHEEMSHEVFEVNPKRDSGVELAVDHQDHKTIEALESLPEDEAREASTQDVVDALRGGKLDDESREAMAEIVAGLKLASTEVNKDNEAMYRGVLEHMMQERYHMTIAQFLGAFKPTKLEYLNPAMALSSETAIWALAKTLDVEPEDLSLREKAEFRWKVGGDVIKIMSLVAKVFPQARAASVPLNMIGNSLGNMGNAMEKVNDDPEATFYQMAREVTLAALPRDAEGNIDMNAVLKLVSDAGGLMEVAGKGSDIDPSYLKQVATWVKNNPEKLVKAIQQVDKTVRA</sequence>
<dbReference type="Proteomes" id="UP000231436">
    <property type="component" value="Unassembled WGS sequence"/>
</dbReference>
<evidence type="ECO:0000313" key="3">
    <source>
        <dbReference type="Proteomes" id="UP000231436"/>
    </source>
</evidence>
<organism evidence="2 3">
    <name type="scientific">Candidatus Uhrbacteria bacterium CG10_big_fil_rev_8_21_14_0_10_48_16</name>
    <dbReference type="NCBI Taxonomy" id="1975038"/>
    <lineage>
        <taxon>Bacteria</taxon>
        <taxon>Candidatus Uhriibacteriota</taxon>
    </lineage>
</organism>